<dbReference type="Proteomes" id="UP001497516">
    <property type="component" value="Chromosome 2"/>
</dbReference>
<feature type="compositionally biased region" description="Low complexity" evidence="1">
    <location>
        <begin position="136"/>
        <end position="148"/>
    </location>
</feature>
<gene>
    <name evidence="2" type="ORF">LTRI10_LOCUS12822</name>
</gene>
<protein>
    <submittedName>
        <fullName evidence="2">Uncharacterized protein</fullName>
    </submittedName>
</protein>
<sequence>MALKGYDWGLTTSGKRSTKSGVRSLGASASLESKLDKLIEVILEEKNQGKRAVMSCDWCSSTSHEIVDCQAMKETSTPEEKVSFIANTRGNNRYRNTYNPRWRVQQNFAWSSPTNPRPPGFQGPTGNYQRRPTYIQQRSQFQNSNFQQPYQAQCGQGWRRRNLGRKERSGEEGIANTTSSG</sequence>
<organism evidence="2 3">
    <name type="scientific">Linum trigynum</name>
    <dbReference type="NCBI Taxonomy" id="586398"/>
    <lineage>
        <taxon>Eukaryota</taxon>
        <taxon>Viridiplantae</taxon>
        <taxon>Streptophyta</taxon>
        <taxon>Embryophyta</taxon>
        <taxon>Tracheophyta</taxon>
        <taxon>Spermatophyta</taxon>
        <taxon>Magnoliopsida</taxon>
        <taxon>eudicotyledons</taxon>
        <taxon>Gunneridae</taxon>
        <taxon>Pentapetalae</taxon>
        <taxon>rosids</taxon>
        <taxon>fabids</taxon>
        <taxon>Malpighiales</taxon>
        <taxon>Linaceae</taxon>
        <taxon>Linum</taxon>
    </lineage>
</organism>
<evidence type="ECO:0000313" key="2">
    <source>
        <dbReference type="EMBL" id="CAL1370717.1"/>
    </source>
</evidence>
<reference evidence="2 3" key="1">
    <citation type="submission" date="2024-04" db="EMBL/GenBank/DDBJ databases">
        <authorList>
            <person name="Fracassetti M."/>
        </authorList>
    </citation>
    <scope>NUCLEOTIDE SEQUENCE [LARGE SCALE GENOMIC DNA]</scope>
</reference>
<accession>A0AAV2DBR6</accession>
<keyword evidence="3" id="KW-1185">Reference proteome</keyword>
<feature type="region of interest" description="Disordered" evidence="1">
    <location>
        <begin position="109"/>
        <end position="181"/>
    </location>
</feature>
<evidence type="ECO:0000313" key="3">
    <source>
        <dbReference type="Proteomes" id="UP001497516"/>
    </source>
</evidence>
<dbReference type="EMBL" id="OZ034815">
    <property type="protein sequence ID" value="CAL1370717.1"/>
    <property type="molecule type" value="Genomic_DNA"/>
</dbReference>
<name>A0AAV2DBR6_9ROSI</name>
<proteinExistence type="predicted"/>
<evidence type="ECO:0000256" key="1">
    <source>
        <dbReference type="SAM" id="MobiDB-lite"/>
    </source>
</evidence>
<dbReference type="AlphaFoldDB" id="A0AAV2DBR6"/>